<reference evidence="2" key="1">
    <citation type="journal article" date="2017" name="Plant J.">
        <title>The pomegranate (Punica granatum L.) genome and the genomics of punicalagin biosynthesis.</title>
        <authorList>
            <person name="Qin G."/>
            <person name="Xu C."/>
            <person name="Ming R."/>
            <person name="Tang H."/>
            <person name="Guyot R."/>
            <person name="Kramer E.M."/>
            <person name="Hu Y."/>
            <person name="Yi X."/>
            <person name="Qi Y."/>
            <person name="Xu X."/>
            <person name="Gao Z."/>
            <person name="Pan H."/>
            <person name="Jian J."/>
            <person name="Tian Y."/>
            <person name="Yue Z."/>
            <person name="Xu Y."/>
        </authorList>
    </citation>
    <scope>NUCLEOTIDE SEQUENCE [LARGE SCALE GENOMIC DNA]</scope>
    <source>
        <strain evidence="2">cv. Dabenzi</strain>
    </source>
</reference>
<proteinExistence type="predicted"/>
<protein>
    <submittedName>
        <fullName evidence="1">Uncharacterized protein</fullName>
    </submittedName>
</protein>
<organism evidence="1 2">
    <name type="scientific">Punica granatum</name>
    <name type="common">Pomegranate</name>
    <dbReference type="NCBI Taxonomy" id="22663"/>
    <lineage>
        <taxon>Eukaryota</taxon>
        <taxon>Viridiplantae</taxon>
        <taxon>Streptophyta</taxon>
        <taxon>Embryophyta</taxon>
        <taxon>Tracheophyta</taxon>
        <taxon>Spermatophyta</taxon>
        <taxon>Magnoliopsida</taxon>
        <taxon>eudicotyledons</taxon>
        <taxon>Gunneridae</taxon>
        <taxon>Pentapetalae</taxon>
        <taxon>rosids</taxon>
        <taxon>malvids</taxon>
        <taxon>Myrtales</taxon>
        <taxon>Lythraceae</taxon>
        <taxon>Punica</taxon>
    </lineage>
</organism>
<evidence type="ECO:0000313" key="2">
    <source>
        <dbReference type="Proteomes" id="UP000197138"/>
    </source>
</evidence>
<evidence type="ECO:0000313" key="1">
    <source>
        <dbReference type="EMBL" id="OWM76623.1"/>
    </source>
</evidence>
<accession>A0A218WVE1</accession>
<dbReference type="EMBL" id="MTKT01003159">
    <property type="protein sequence ID" value="OWM76623.1"/>
    <property type="molecule type" value="Genomic_DNA"/>
</dbReference>
<sequence length="98" mass="10344">MRSDGEVMGSDRCKKKFEMCGGGSFLELGATELSRGLGIEPWLGVEPWLGGLAWLSCGSLCGGGSFLELGASEFWVLATAWRLSSGLGLSRGLEAWLG</sequence>
<comment type="caution">
    <text evidence="1">The sequence shown here is derived from an EMBL/GenBank/DDBJ whole genome shotgun (WGS) entry which is preliminary data.</text>
</comment>
<dbReference type="AlphaFoldDB" id="A0A218WVE1"/>
<dbReference type="Proteomes" id="UP000197138">
    <property type="component" value="Unassembled WGS sequence"/>
</dbReference>
<gene>
    <name evidence="1" type="ORF">CDL15_Pgr009188</name>
</gene>
<name>A0A218WVE1_PUNGR</name>